<dbReference type="RefSeq" id="WP_009181065.1">
    <property type="nucleotide sequence ID" value="NZ_CM001368.1"/>
</dbReference>
<name>G7Q7X7_9BACT</name>
<sequence>MNDALAPVVHTNLDLHFGRLDRLTAGPDDHPALAGAASSLVRHISENLLRLSDAAGADTTVQRHVFGRDAALPPWLVNKGLVACQNDRAGLEPAVCGILENTFHRRRFLDYLSGELLYHCFLWSNEDEKARWPVRMASDLRENQYCLELNTEDHVLKFDDSILGKKDVPEDVRRWFVKSLGTVTLVNFTTKPIYEFTARLVEAKYKTPFVLTLFKDLFAAKVQGPPLDRFGVLVLGDIPKFFALSDYVASLHATQAMGISRETGVLDLLRHILGRFDNQSARRYPEARFRLGGDPPQGLVNRVGAMVWLRRTLQAAKAVQKKKAAPSRGLRVEELTVLSEALKQKSIVYFSLFDDPDSSAINPCSLKDVGKEAMVLQSPRGNRLNDAKPGQEVHGYFAITGHRQKSTYCDFRSNVVSVTLADAHHALVELALPAAFELTRRTHKRLPLDPSHLAVFEMASPALGADWSVFLALDKWPAPFCIIPDGASHCHIRDLSAGGLMLELHRDAPAYEYFTQRSAAYPLLACMHLVGRSNIPDLKLGLRLEVKRIRDFPPLCKKYVGFQFVEAGEIRQDKFVRFTPVGKDGIFLINDWIFRNSIGR</sequence>
<dbReference type="eggNOG" id="ENOG502ZX9M">
    <property type="taxonomic scope" value="Bacteria"/>
</dbReference>
<keyword evidence="2" id="KW-1185">Reference proteome</keyword>
<evidence type="ECO:0000313" key="1">
    <source>
        <dbReference type="EMBL" id="EHJ47671.1"/>
    </source>
</evidence>
<proteinExistence type="predicted"/>
<evidence type="ECO:0000313" key="2">
    <source>
        <dbReference type="Proteomes" id="UP000004662"/>
    </source>
</evidence>
<reference evidence="2" key="1">
    <citation type="journal article" date="2015" name="Genome Announc.">
        <title>High-Quality Draft Genome Sequence of Desulfovibrio carbinoliphilus FW-101-2B, an Organic Acid-Oxidizing Sulfate-Reducing Bacterium Isolated from Uranium(VI)-Contaminated Groundwater.</title>
        <authorList>
            <person name="Ramsay B.D."/>
            <person name="Hwang C."/>
            <person name="Woo H.L."/>
            <person name="Carroll S.L."/>
            <person name="Lucas S."/>
            <person name="Han J."/>
            <person name="Lapidus A.L."/>
            <person name="Cheng J.F."/>
            <person name="Goodwin L.A."/>
            <person name="Pitluck S."/>
            <person name="Peters L."/>
            <person name="Chertkov O."/>
            <person name="Held B."/>
            <person name="Detter J.C."/>
            <person name="Han C.S."/>
            <person name="Tapia R."/>
            <person name="Land M.L."/>
            <person name="Hauser L.J."/>
            <person name="Kyrpides N.C."/>
            <person name="Ivanova N.N."/>
            <person name="Mikhailova N."/>
            <person name="Pagani I."/>
            <person name="Woyke T."/>
            <person name="Arkin A.P."/>
            <person name="Dehal P."/>
            <person name="Chivian D."/>
            <person name="Criddle C.S."/>
            <person name="Wu W."/>
            <person name="Chakraborty R."/>
            <person name="Hazen T.C."/>
            <person name="Fields M.W."/>
        </authorList>
    </citation>
    <scope>NUCLEOTIDE SEQUENCE [LARGE SCALE GENOMIC DNA]</scope>
    <source>
        <strain evidence="2">FW-101-2B</strain>
    </source>
</reference>
<gene>
    <name evidence="1" type="ORF">DFW101_1663</name>
</gene>
<accession>G7Q7X7</accession>
<dbReference type="AlphaFoldDB" id="G7Q7X7"/>
<protein>
    <submittedName>
        <fullName evidence="1">Uncharacterized protein</fullName>
    </submittedName>
</protein>
<dbReference type="HOGENOM" id="CLU_454725_0_0_7"/>
<organism evidence="1 2">
    <name type="scientific">Solidesulfovibrio carbinoliphilus subsp. oakridgensis</name>
    <dbReference type="NCBI Taxonomy" id="694327"/>
    <lineage>
        <taxon>Bacteria</taxon>
        <taxon>Pseudomonadati</taxon>
        <taxon>Thermodesulfobacteriota</taxon>
        <taxon>Desulfovibrionia</taxon>
        <taxon>Desulfovibrionales</taxon>
        <taxon>Desulfovibrionaceae</taxon>
        <taxon>Solidesulfovibrio</taxon>
    </lineage>
</organism>
<dbReference type="OrthoDB" id="5438142at2"/>
<dbReference type="STRING" id="694327.DFW101_1663"/>
<dbReference type="Proteomes" id="UP000004662">
    <property type="component" value="Chromosome"/>
</dbReference>
<dbReference type="EMBL" id="CM001368">
    <property type="protein sequence ID" value="EHJ47671.1"/>
    <property type="molecule type" value="Genomic_DNA"/>
</dbReference>